<feature type="region of interest" description="Disordered" evidence="2">
    <location>
        <begin position="774"/>
        <end position="812"/>
    </location>
</feature>
<feature type="compositionally biased region" description="Basic and acidic residues" evidence="2">
    <location>
        <begin position="240"/>
        <end position="250"/>
    </location>
</feature>
<evidence type="ECO:0008006" key="6">
    <source>
        <dbReference type="Google" id="ProtNLM"/>
    </source>
</evidence>
<feature type="compositionally biased region" description="Low complexity" evidence="2">
    <location>
        <begin position="429"/>
        <end position="449"/>
    </location>
</feature>
<dbReference type="Proteomes" id="UP001152797">
    <property type="component" value="Unassembled WGS sequence"/>
</dbReference>
<name>A0A9P1D7J5_9DINO</name>
<evidence type="ECO:0000313" key="5">
    <source>
        <dbReference type="Proteomes" id="UP001152797"/>
    </source>
</evidence>
<feature type="coiled-coil region" evidence="1">
    <location>
        <begin position="900"/>
        <end position="927"/>
    </location>
</feature>
<keyword evidence="5" id="KW-1185">Reference proteome</keyword>
<dbReference type="AlphaFoldDB" id="A0A9P1D7J5"/>
<feature type="compositionally biased region" description="Acidic residues" evidence="2">
    <location>
        <begin position="571"/>
        <end position="580"/>
    </location>
</feature>
<feature type="compositionally biased region" description="Basic and acidic residues" evidence="2">
    <location>
        <begin position="581"/>
        <end position="596"/>
    </location>
</feature>
<evidence type="ECO:0000256" key="2">
    <source>
        <dbReference type="SAM" id="MobiDB-lite"/>
    </source>
</evidence>
<evidence type="ECO:0000313" key="3">
    <source>
        <dbReference type="EMBL" id="CAI4005314.1"/>
    </source>
</evidence>
<comment type="caution">
    <text evidence="3">The sequence shown here is derived from an EMBL/GenBank/DDBJ whole genome shotgun (WGS) entry which is preliminary data.</text>
</comment>
<proteinExistence type="predicted"/>
<feature type="region of interest" description="Disordered" evidence="2">
    <location>
        <begin position="240"/>
        <end position="280"/>
    </location>
</feature>
<feature type="compositionally biased region" description="Acidic residues" evidence="2">
    <location>
        <begin position="790"/>
        <end position="802"/>
    </location>
</feature>
<feature type="region of interest" description="Disordered" evidence="2">
    <location>
        <begin position="139"/>
        <end position="219"/>
    </location>
</feature>
<reference evidence="4" key="2">
    <citation type="submission" date="2024-04" db="EMBL/GenBank/DDBJ databases">
        <authorList>
            <person name="Chen Y."/>
            <person name="Shah S."/>
            <person name="Dougan E. K."/>
            <person name="Thang M."/>
            <person name="Chan C."/>
        </authorList>
    </citation>
    <scope>NUCLEOTIDE SEQUENCE [LARGE SCALE GENOMIC DNA]</scope>
</reference>
<dbReference type="EMBL" id="CAMXCT030003602">
    <property type="protein sequence ID" value="CAL4792626.1"/>
    <property type="molecule type" value="Genomic_DNA"/>
</dbReference>
<dbReference type="EMBL" id="CAMXCT020003602">
    <property type="protein sequence ID" value="CAL1158689.1"/>
    <property type="molecule type" value="Genomic_DNA"/>
</dbReference>
<feature type="region of interest" description="Disordered" evidence="2">
    <location>
        <begin position="928"/>
        <end position="970"/>
    </location>
</feature>
<feature type="compositionally biased region" description="Acidic residues" evidence="2">
    <location>
        <begin position="157"/>
        <end position="188"/>
    </location>
</feature>
<feature type="compositionally biased region" description="Low complexity" evidence="2">
    <location>
        <begin position="608"/>
        <end position="628"/>
    </location>
</feature>
<feature type="compositionally biased region" description="Basic and acidic residues" evidence="2">
    <location>
        <begin position="380"/>
        <end position="398"/>
    </location>
</feature>
<feature type="region of interest" description="Disordered" evidence="2">
    <location>
        <begin position="498"/>
        <end position="643"/>
    </location>
</feature>
<keyword evidence="1" id="KW-0175">Coiled coil</keyword>
<feature type="compositionally biased region" description="Polar residues" evidence="2">
    <location>
        <begin position="1"/>
        <end position="11"/>
    </location>
</feature>
<dbReference type="EMBL" id="CAMXCT010003602">
    <property type="protein sequence ID" value="CAI4005314.1"/>
    <property type="molecule type" value="Genomic_DNA"/>
</dbReference>
<feature type="non-terminal residue" evidence="3">
    <location>
        <position position="1208"/>
    </location>
</feature>
<feature type="compositionally biased region" description="Basic and acidic residues" evidence="2">
    <location>
        <begin position="266"/>
        <end position="280"/>
    </location>
</feature>
<protein>
    <recommendedName>
        <fullName evidence="6">UBA domain-containing protein</fullName>
    </recommendedName>
</protein>
<accession>A0A9P1D7J5</accession>
<gene>
    <name evidence="3" type="ORF">C1SCF055_LOCUS31048</name>
</gene>
<feature type="non-terminal residue" evidence="3">
    <location>
        <position position="1"/>
    </location>
</feature>
<feature type="compositionally biased region" description="Polar residues" evidence="2">
    <location>
        <begin position="458"/>
        <end position="469"/>
    </location>
</feature>
<feature type="compositionally biased region" description="Basic and acidic residues" evidence="2">
    <location>
        <begin position="513"/>
        <end position="543"/>
    </location>
</feature>
<evidence type="ECO:0000256" key="1">
    <source>
        <dbReference type="SAM" id="Coils"/>
    </source>
</evidence>
<sequence length="1208" mass="132000">DEFMTRSTADQSLKRRREEQAEQLSSCPMNFLDRIIQLRGTGGTEKQKKKLNRLEGAHNAHILAPVIRHLGLRPSLGNIMEAVEMFLHYARSRGRALPSRHVIKVESWILKRLIFLFARLAKRGHRPREEALRSLMGAANLPIPEPRGTSGSHDDPQGDESDDEEAGDSEGEESEAGDDDPVVEDNGGEGDPVRPDGLAEPNFDAGEESHPAADPAPAAAEVQEVWVGFQCLCCRKSGESRESLEKEDCPKYGSHPNFDDDDEDEKPIRKPVIESKDTTKQALEDELLAAREQALEDELMALKLMEEEMELLSAIEAEEALLAELTQQEATMKADETNKNMEKMVSHLTTKGYSEKVATWAVHASKGDCEKALGLASKRTQQEEHQAKQEEQTREHAAKSTCTKKRMPATPCQSSMPPPPLPKKKLKKPAPTTVAPECTDQTDTLPTDTLEMDEIAKSLSSEDSPTTSVGGDEFKGWLGKKGVENTLDPEAVELCRKRTLILGESDPEASDPEESRSPKVSRKDTVDYQELVKKVDDAMEKSNPRPNDVLSGCGHPISPAEQRSRFNDAGADADDDDQDLSENKKGRGKSKDKSKDVASTVAAESGGSTVDATSTITTSSARRSSGPSGEERGSRAPQDPNMSAEIKAKKALASRKSSAYHVAKKKAMKEGMSEEEACAVGKKVLLIGWMDIPELAIWIAMNMTTNALGMLGPDCGSWGAYPLGFARKMLEAVESHLGKGAGRNREIDWRSFAGAMCLSQSSGKFCAGNTELPEATADRSTAPARKEPSEVDAQELESDLGESAERHGRKRKNEIHGEWEIQIVLEETFKKEKTYTEQSEQSGTVEVQDDAGTLFDSDIPDMGQPSAALPALPAQQSSRHGASQIFEVQDRISQVGTTTAKTLHAQAKDILQKMEKCNENLAQHLSQATVAPESVDESIKTGGPGSAVGSEGGAKPKSTKPSKGDAASAKDVMDEAVKTHKLLQRHGVYDDKIAEMAKGGINDLKRKNGSRNIFSFIHKKNKLLLTVIPAQHYAANGATMQTVLRAVVDDFNMLSERGIEAINQKESVTFVRAQLQCYPRGLGKGSDAALVSGWLETILDQMDVDSIPENCRDLFRVLKWGHRGISTFFKIIYKGKHMEPVAKSVQAKVGPYGICARKYTCLNMCCPETAIDPLLEGMSCWSDEDYIDARLLSDSFELVVHKEAVAGA</sequence>
<reference evidence="3" key="1">
    <citation type="submission" date="2022-10" db="EMBL/GenBank/DDBJ databases">
        <authorList>
            <person name="Chen Y."/>
            <person name="Dougan E. K."/>
            <person name="Chan C."/>
            <person name="Rhodes N."/>
            <person name="Thang M."/>
        </authorList>
    </citation>
    <scope>NUCLEOTIDE SEQUENCE</scope>
</reference>
<evidence type="ECO:0000313" key="4">
    <source>
        <dbReference type="EMBL" id="CAL1158689.1"/>
    </source>
</evidence>
<feature type="compositionally biased region" description="Gly residues" evidence="2">
    <location>
        <begin position="942"/>
        <end position="952"/>
    </location>
</feature>
<feature type="region of interest" description="Disordered" evidence="2">
    <location>
        <begin position="377"/>
        <end position="480"/>
    </location>
</feature>
<organism evidence="3">
    <name type="scientific">Cladocopium goreaui</name>
    <dbReference type="NCBI Taxonomy" id="2562237"/>
    <lineage>
        <taxon>Eukaryota</taxon>
        <taxon>Sar</taxon>
        <taxon>Alveolata</taxon>
        <taxon>Dinophyceae</taxon>
        <taxon>Suessiales</taxon>
        <taxon>Symbiodiniaceae</taxon>
        <taxon>Cladocopium</taxon>
    </lineage>
</organism>
<feature type="region of interest" description="Disordered" evidence="2">
    <location>
        <begin position="1"/>
        <end position="20"/>
    </location>
</feature>